<reference evidence="2 3" key="1">
    <citation type="submission" date="2019-07" db="EMBL/GenBank/DDBJ databases">
        <authorList>
            <person name="Kim J."/>
        </authorList>
    </citation>
    <scope>NUCLEOTIDE SEQUENCE [LARGE SCALE GENOMIC DNA]</scope>
    <source>
        <strain evidence="2 3">N4</strain>
    </source>
</reference>
<evidence type="ECO:0000313" key="2">
    <source>
        <dbReference type="EMBL" id="TVX92626.1"/>
    </source>
</evidence>
<proteinExistence type="predicted"/>
<name>A0A559IYC7_9BACL</name>
<dbReference type="OrthoDB" id="2452459at2"/>
<gene>
    <name evidence="2" type="ORF">FPZ44_05935</name>
</gene>
<protein>
    <submittedName>
        <fullName evidence="2">Uncharacterized protein</fullName>
    </submittedName>
</protein>
<comment type="caution">
    <text evidence="2">The sequence shown here is derived from an EMBL/GenBank/DDBJ whole genome shotgun (WGS) entry which is preliminary data.</text>
</comment>
<keyword evidence="3" id="KW-1185">Reference proteome</keyword>
<evidence type="ECO:0000313" key="3">
    <source>
        <dbReference type="Proteomes" id="UP000318102"/>
    </source>
</evidence>
<dbReference type="EMBL" id="VNJK01000001">
    <property type="protein sequence ID" value="TVX92626.1"/>
    <property type="molecule type" value="Genomic_DNA"/>
</dbReference>
<accession>A0A559IYC7</accession>
<organism evidence="2 3">
    <name type="scientific">Paenibacillus agilis</name>
    <dbReference type="NCBI Taxonomy" id="3020863"/>
    <lineage>
        <taxon>Bacteria</taxon>
        <taxon>Bacillati</taxon>
        <taxon>Bacillota</taxon>
        <taxon>Bacilli</taxon>
        <taxon>Bacillales</taxon>
        <taxon>Paenibacillaceae</taxon>
        <taxon>Paenibacillus</taxon>
    </lineage>
</organism>
<evidence type="ECO:0000256" key="1">
    <source>
        <dbReference type="SAM" id="MobiDB-lite"/>
    </source>
</evidence>
<dbReference type="RefSeq" id="WP_144988267.1">
    <property type="nucleotide sequence ID" value="NZ_VNJK01000001.1"/>
</dbReference>
<sequence length="282" mass="32524">MPIYEAIYRYEDMDEPILVSNIEQHEHFTNVKKNLFCTYNGCPSKLSYVPRGKVRAHFKTWPKANHTKDCIDFFERMEKANKQKNVATSTMMLSDKHIKSVLDNLKKRRKEQEAGTPPKTNINKKPRPKVKPNALENPSLTIVPTTGAGADLTSGQNNIKEPPVRNRSIINLTDDDIGTTRSIEGYIQNVLLEENRVVIDIQENSDIFKVYFEQFFFNNAPVNFSGLFVTLKSLVDKNKRLLFSGVGLIETRNEEYVMLINKNNDFYVEYKYFTVFIHSASI</sequence>
<feature type="region of interest" description="Disordered" evidence="1">
    <location>
        <begin position="107"/>
        <end position="142"/>
    </location>
</feature>
<dbReference type="AlphaFoldDB" id="A0A559IYC7"/>
<dbReference type="Proteomes" id="UP000318102">
    <property type="component" value="Unassembled WGS sequence"/>
</dbReference>